<dbReference type="SUPFAM" id="SSF50978">
    <property type="entry name" value="WD40 repeat-like"/>
    <property type="match status" value="1"/>
</dbReference>
<dbReference type="KEGG" id="crq:GCK72_005399"/>
<dbReference type="EMBL" id="WUAV01000002">
    <property type="protein sequence ID" value="KAF1765447.1"/>
    <property type="molecule type" value="Genomic_DNA"/>
</dbReference>
<dbReference type="RefSeq" id="XP_053589357.1">
    <property type="nucleotide sequence ID" value="XM_053725163.1"/>
</dbReference>
<sequence>MATSGNTVYVAGDDKSIYVSQDDEYSKVAFYQMNFYDQNETDLVLANAGDNCVDIYNKIKNDEDEYSSKRPFDYEFSQKINTPLLRTLNCWDISNNSQFLVISTSRETIFYEREKDKKTGKYSERTRLELTVTAMSMTTDSKLLAVQPNLEILRFSLYNPESKGELFFDFKRIGVCDCQIVQFQVSSCVSKIAFLTSNRKFFMTNIQDVDLREFEITYPIHVGLLFRSVFHVILTKVTDKSGDSTVENEYEFYEKAVQELKEREFKETHNNLVRSAKFALTRTWLELGVKLAVYDAEERIVEFMKKMPISAEITTDDGDDVFGCLNGGWNCTGGASLFYEDLSEQDEDDWDYVFRNTKLFLDAINLLRKNQTFKETALKDVLAISTLNAVKQDLEVVDFGGKQYTITYCIH</sequence>
<evidence type="ECO:0000313" key="2">
    <source>
        <dbReference type="Proteomes" id="UP000483820"/>
    </source>
</evidence>
<accession>A0A6A5HEA3</accession>
<evidence type="ECO:0000313" key="1">
    <source>
        <dbReference type="EMBL" id="KAF1765447.1"/>
    </source>
</evidence>
<dbReference type="GeneID" id="9821652"/>
<reference evidence="1 2" key="1">
    <citation type="submission" date="2019-12" db="EMBL/GenBank/DDBJ databases">
        <title>Chromosome-level assembly of the Caenorhabditis remanei genome.</title>
        <authorList>
            <person name="Teterina A.A."/>
            <person name="Willis J.H."/>
            <person name="Phillips P.C."/>
        </authorList>
    </citation>
    <scope>NUCLEOTIDE SEQUENCE [LARGE SCALE GENOMIC DNA]</scope>
    <source>
        <strain evidence="1 2">PX506</strain>
        <tissue evidence="1">Whole organism</tissue>
    </source>
</reference>
<dbReference type="CTD" id="9821652"/>
<dbReference type="AlphaFoldDB" id="A0A6A5HEA3"/>
<proteinExistence type="predicted"/>
<organism evidence="1 2">
    <name type="scientific">Caenorhabditis remanei</name>
    <name type="common">Caenorhabditis vulgaris</name>
    <dbReference type="NCBI Taxonomy" id="31234"/>
    <lineage>
        <taxon>Eukaryota</taxon>
        <taxon>Metazoa</taxon>
        <taxon>Ecdysozoa</taxon>
        <taxon>Nematoda</taxon>
        <taxon>Chromadorea</taxon>
        <taxon>Rhabditida</taxon>
        <taxon>Rhabditina</taxon>
        <taxon>Rhabditomorpha</taxon>
        <taxon>Rhabditoidea</taxon>
        <taxon>Rhabditidae</taxon>
        <taxon>Peloderinae</taxon>
        <taxon>Caenorhabditis</taxon>
    </lineage>
</organism>
<comment type="caution">
    <text evidence="1">The sequence shown here is derived from an EMBL/GenBank/DDBJ whole genome shotgun (WGS) entry which is preliminary data.</text>
</comment>
<dbReference type="Proteomes" id="UP000483820">
    <property type="component" value="Chromosome II"/>
</dbReference>
<protein>
    <submittedName>
        <fullName evidence="1">Uncharacterized protein</fullName>
    </submittedName>
</protein>
<name>A0A6A5HEA3_CAERE</name>
<gene>
    <name evidence="1" type="ORF">GCK72_005399</name>
</gene>
<dbReference type="InterPro" id="IPR036322">
    <property type="entry name" value="WD40_repeat_dom_sf"/>
</dbReference>